<comment type="similarity">
    <text evidence="1">Belongs to the sigma-70 factor family. ECF subfamily.</text>
</comment>
<dbReference type="Gene3D" id="1.10.1740.10">
    <property type="match status" value="1"/>
</dbReference>
<dbReference type="Proteomes" id="UP000749040">
    <property type="component" value="Unassembled WGS sequence"/>
</dbReference>
<dbReference type="SUPFAM" id="SSF88946">
    <property type="entry name" value="Sigma2 domain of RNA polymerase sigma factors"/>
    <property type="match status" value="1"/>
</dbReference>
<name>A0ABS2TJY7_9ACTN</name>
<evidence type="ECO:0000259" key="6">
    <source>
        <dbReference type="Pfam" id="PF08281"/>
    </source>
</evidence>
<keyword evidence="2" id="KW-0805">Transcription regulation</keyword>
<keyword evidence="9" id="KW-1185">Reference proteome</keyword>
<feature type="domain" description="DUF6596" evidence="7">
    <location>
        <begin position="168"/>
        <end position="268"/>
    </location>
</feature>
<dbReference type="EMBL" id="JADKYB010000001">
    <property type="protein sequence ID" value="MBM9503326.1"/>
    <property type="molecule type" value="Genomic_DNA"/>
</dbReference>
<dbReference type="Pfam" id="PF08281">
    <property type="entry name" value="Sigma70_r4_2"/>
    <property type="match status" value="1"/>
</dbReference>
<keyword evidence="3" id="KW-0731">Sigma factor</keyword>
<evidence type="ECO:0000256" key="4">
    <source>
        <dbReference type="ARBA" id="ARBA00023163"/>
    </source>
</evidence>
<keyword evidence="4" id="KW-0804">Transcription</keyword>
<evidence type="ECO:0000313" key="9">
    <source>
        <dbReference type="Proteomes" id="UP000749040"/>
    </source>
</evidence>
<dbReference type="InterPro" id="IPR007627">
    <property type="entry name" value="RNA_pol_sigma70_r2"/>
</dbReference>
<dbReference type="Pfam" id="PF04542">
    <property type="entry name" value="Sigma70_r2"/>
    <property type="match status" value="1"/>
</dbReference>
<dbReference type="InterPro" id="IPR014284">
    <property type="entry name" value="RNA_pol_sigma-70_dom"/>
</dbReference>
<comment type="caution">
    <text evidence="8">The sequence shown here is derived from an EMBL/GenBank/DDBJ whole genome shotgun (WGS) entry which is preliminary data.</text>
</comment>
<dbReference type="SUPFAM" id="SSF88659">
    <property type="entry name" value="Sigma3 and sigma4 domains of RNA polymerase sigma factors"/>
    <property type="match status" value="1"/>
</dbReference>
<evidence type="ECO:0000259" key="7">
    <source>
        <dbReference type="Pfam" id="PF20239"/>
    </source>
</evidence>
<evidence type="ECO:0000256" key="2">
    <source>
        <dbReference type="ARBA" id="ARBA00023015"/>
    </source>
</evidence>
<proteinExistence type="inferred from homology"/>
<dbReference type="InterPro" id="IPR013249">
    <property type="entry name" value="RNA_pol_sigma70_r4_t2"/>
</dbReference>
<evidence type="ECO:0000256" key="1">
    <source>
        <dbReference type="ARBA" id="ARBA00010641"/>
    </source>
</evidence>
<sequence length="398" mass="43370">MTVLATLVRQAGDLQVAEDAVQDAFAAALVAWRRDGVPRNPAAWITVAARRKAVDRLRRDRATAERAARLAELRRLADQGDAEDTSARGPIEDDRLRLVFTACHPALDLSAQIALTLRVVAGLTTAEIARAFLVAEPTMAKRIVRAKHKIAAARIGYRVPEAADLPERLRGVLRVVYLIFNEGYTAGEGDDLVRADLCAEAIRLGRLLRELMPAEPESGGLLALMLLHDARRAARVDAVGDWVALTEQDRSGWDGERIEEGLAVLVAALRTRRPGPYQLQAAITALHVRGAGTGITDWPQIAALYARLADLEPGPVVALNHAAAVGFAQGPHEGLRLLRPLLDDPLLRDYRPLHATHGDLLRRAGDPDAAARAFERALALGGNAVERAELERRLHRMR</sequence>
<dbReference type="InterPro" id="IPR013325">
    <property type="entry name" value="RNA_pol_sigma_r2"/>
</dbReference>
<dbReference type="InterPro" id="IPR046531">
    <property type="entry name" value="DUF6596"/>
</dbReference>
<organism evidence="8 9">
    <name type="scientific">Actinacidiphila acididurans</name>
    <dbReference type="NCBI Taxonomy" id="2784346"/>
    <lineage>
        <taxon>Bacteria</taxon>
        <taxon>Bacillati</taxon>
        <taxon>Actinomycetota</taxon>
        <taxon>Actinomycetes</taxon>
        <taxon>Kitasatosporales</taxon>
        <taxon>Streptomycetaceae</taxon>
        <taxon>Actinacidiphila</taxon>
    </lineage>
</organism>
<evidence type="ECO:0000313" key="8">
    <source>
        <dbReference type="EMBL" id="MBM9503326.1"/>
    </source>
</evidence>
<evidence type="ECO:0000256" key="3">
    <source>
        <dbReference type="ARBA" id="ARBA00023082"/>
    </source>
</evidence>
<feature type="domain" description="RNA polymerase sigma factor 70 region 4 type 2" evidence="6">
    <location>
        <begin position="101"/>
        <end position="149"/>
    </location>
</feature>
<accession>A0ABS2TJY7</accession>
<dbReference type="InterPro" id="IPR013324">
    <property type="entry name" value="RNA_pol_sigma_r3/r4-like"/>
</dbReference>
<gene>
    <name evidence="8" type="ORF">ITX44_02050</name>
</gene>
<dbReference type="PANTHER" id="PTHR47756:SF2">
    <property type="entry name" value="BLL6612 PROTEIN"/>
    <property type="match status" value="1"/>
</dbReference>
<dbReference type="PANTHER" id="PTHR47756">
    <property type="entry name" value="BLL6612 PROTEIN-RELATED"/>
    <property type="match status" value="1"/>
</dbReference>
<evidence type="ECO:0000259" key="5">
    <source>
        <dbReference type="Pfam" id="PF04542"/>
    </source>
</evidence>
<protein>
    <submittedName>
        <fullName evidence="8">Sigma-70 family RNA polymerase sigma factor</fullName>
    </submittedName>
</protein>
<dbReference type="InterPro" id="IPR011990">
    <property type="entry name" value="TPR-like_helical_dom_sf"/>
</dbReference>
<feature type="domain" description="RNA polymerase sigma-70 region 2" evidence="5">
    <location>
        <begin position="3"/>
        <end position="61"/>
    </location>
</feature>
<reference evidence="8 9" key="1">
    <citation type="submission" date="2021-01" db="EMBL/GenBank/DDBJ databases">
        <title>Streptomyces acididurans sp. nov., isolated from a peat swamp forest soil.</title>
        <authorList>
            <person name="Chantavorakit T."/>
            <person name="Duangmal K."/>
        </authorList>
    </citation>
    <scope>NUCLEOTIDE SEQUENCE [LARGE SCALE GENOMIC DNA]</scope>
    <source>
        <strain evidence="8 9">KK5PA1</strain>
    </source>
</reference>
<dbReference type="Pfam" id="PF20239">
    <property type="entry name" value="DUF6596"/>
    <property type="match status" value="1"/>
</dbReference>
<dbReference type="Gene3D" id="1.25.40.10">
    <property type="entry name" value="Tetratricopeptide repeat domain"/>
    <property type="match status" value="1"/>
</dbReference>
<dbReference type="NCBIfam" id="TIGR02937">
    <property type="entry name" value="sigma70-ECF"/>
    <property type="match status" value="1"/>
</dbReference>